<dbReference type="Pfam" id="PF08751">
    <property type="entry name" value="TrwC"/>
    <property type="match status" value="1"/>
</dbReference>
<dbReference type="SUPFAM" id="SSF52540">
    <property type="entry name" value="P-loop containing nucleoside triphosphate hydrolases"/>
    <property type="match status" value="2"/>
</dbReference>
<dbReference type="NCBIfam" id="NF041492">
    <property type="entry name" value="MobF"/>
    <property type="match status" value="1"/>
</dbReference>
<dbReference type="EMBL" id="CP014169">
    <property type="protein sequence ID" value="AOH87091.1"/>
    <property type="molecule type" value="Genomic_DNA"/>
</dbReference>
<feature type="region of interest" description="Disordered" evidence="1">
    <location>
        <begin position="990"/>
        <end position="1020"/>
    </location>
</feature>
<organism evidence="3 4">
    <name type="scientific">Sphingomonas panacis</name>
    <dbReference type="NCBI Taxonomy" id="1560345"/>
    <lineage>
        <taxon>Bacteria</taxon>
        <taxon>Pseudomonadati</taxon>
        <taxon>Pseudomonadota</taxon>
        <taxon>Alphaproteobacteria</taxon>
        <taxon>Sphingomonadales</taxon>
        <taxon>Sphingomonadaceae</taxon>
        <taxon>Sphingomonas</taxon>
    </lineage>
</organism>
<evidence type="ECO:0000313" key="4">
    <source>
        <dbReference type="Proteomes" id="UP000094256"/>
    </source>
</evidence>
<accession>A0A1B3ZI42</accession>
<dbReference type="Gene3D" id="3.40.50.300">
    <property type="entry name" value="P-loop containing nucleotide triphosphate hydrolases"/>
    <property type="match status" value="2"/>
</dbReference>
<evidence type="ECO:0000259" key="2">
    <source>
        <dbReference type="Pfam" id="PF08751"/>
    </source>
</evidence>
<dbReference type="Proteomes" id="UP000094256">
    <property type="component" value="Plasmid unnamed"/>
</dbReference>
<proteinExistence type="predicted"/>
<geneLocation type="plasmid" evidence="4"/>
<dbReference type="OrthoDB" id="98563at2"/>
<name>A0A1B3ZI42_9SPHN</name>
<dbReference type="NCBIfam" id="TIGR02686">
    <property type="entry name" value="relax_trwC"/>
    <property type="match status" value="1"/>
</dbReference>
<dbReference type="InterPro" id="IPR014059">
    <property type="entry name" value="TraI/TrwC_relax"/>
</dbReference>
<feature type="compositionally biased region" description="Basic and acidic residues" evidence="1">
    <location>
        <begin position="995"/>
        <end position="1005"/>
    </location>
</feature>
<dbReference type="KEGG" id="span:AWL63_23195"/>
<keyword evidence="4" id="KW-1185">Reference proteome</keyword>
<dbReference type="Pfam" id="PF13604">
    <property type="entry name" value="AAA_30"/>
    <property type="match status" value="1"/>
</dbReference>
<dbReference type="RefSeq" id="WP_069207661.1">
    <property type="nucleotide sequence ID" value="NZ_CP014169.1"/>
</dbReference>
<sequence length="1020" mass="109332">MLSVASVRSASGAANYFAKDDFKDNYYTADGSAEQSAWGGAGAETLGLEGEVSKQAFEEILSGTLPSGEGVARHENRRNGVDLTFSAPKSVSLMAYVAGDKRVLAANMTAVQKTMAWVEKNLAEGRKDIEGRKVPVQTSNLVYALFQHDTSRALDPQAHIHAVVANLTRMPDGKWQALHADKLWANNATIGAIYHAYLRAGLETLGYQVELQGKHGTFEISGVPKTVIDAFSQRREAILEKAAALGIVSAKGRDGVTTTTRDPKLNAGDRDGLIKGWIDKAAALGFDGKGLLASSEARAGASVSDSRVERGYRAVADAIQGAREVIGGFLRPHDPLVDSGLTRITLSPATARTQLAVASAVRILSEREAAFNVHLLAKTALDLGLKGVTIDSVEARVGRLIEQRQLIPGVPRDGDKNISMVTTAEALRTEETILKAVEAGAGKAVPVIPATEAPERLQAIADRPLNAGQLAAATLILSSEDRTITVQGVAGAGKSTMLQAVARVAEAEGRDIVGLAFQNKMVADLADGAGIKSQTIASFVLANERFVTERDTPRFEAAQAKFAGAMLVVDETSMVSSDDMLKLHRITEALGIDKLVLVGDRQQLSSIDAGKSFAMIQAAGGTMARMDENIRQRTDTLRTVAALANIGKAGEAMKVLGENVHESASAPETAAEMWLALAPDEREATAVFASGRASRAIINQRIQDGLAAEGTVRGQGIHLTVYERVNHTREELRYASTYQPGQTLDVGRGGALDVGLEKGRYDVTRVLPNGKVELSDGRRKIRFDPQQLSPTEKRDRLELTEKKDLHIREGDRIRWTANDKPRDLHNAALARVLTVDVNGVTVETASRERLTLDLGDPMLSRLDLAYALNMHMAQGITTDKAITVMDSHERNLSNQRMFNVGVTRVRDELVMVVDDKAKLERQLNLNPGNKTSALETLGRLDIDNRKGGGAPVKFDPGPIDGINLADQPDILGDLPPIPEGPVAPAVVGQANDLKAPPDLKPDVKGDLLPPLPERSLGLDL</sequence>
<dbReference type="AlphaFoldDB" id="A0A1B3ZI42"/>
<keyword evidence="3" id="KW-0614">Plasmid</keyword>
<evidence type="ECO:0000313" key="3">
    <source>
        <dbReference type="EMBL" id="AOH87091.1"/>
    </source>
</evidence>
<dbReference type="InterPro" id="IPR027417">
    <property type="entry name" value="P-loop_NTPase"/>
</dbReference>
<reference evidence="3 4" key="1">
    <citation type="submission" date="2016-01" db="EMBL/GenBank/DDBJ databases">
        <title>Complete genome and mega plasmid sequence of Sphingomonas panacis DCY99 elicits systemic resistance in rice to Xanthomonas oryzae.</title>
        <authorList>
            <person name="Kim Y.J."/>
            <person name="Yang D.C."/>
            <person name="Sing P."/>
        </authorList>
    </citation>
    <scope>NUCLEOTIDE SEQUENCE [LARGE SCALE GENOMIC DNA]</scope>
    <source>
        <strain evidence="3 4">DCY99</strain>
        <plasmid evidence="4">Plasmid</plasmid>
    </source>
</reference>
<dbReference type="SUPFAM" id="SSF55464">
    <property type="entry name" value="Origin of replication-binding domain, RBD-like"/>
    <property type="match status" value="1"/>
</dbReference>
<gene>
    <name evidence="3" type="ORF">AWL63_23195</name>
</gene>
<protein>
    <submittedName>
        <fullName evidence="3">AAA family ATPase</fullName>
    </submittedName>
</protein>
<dbReference type="InterPro" id="IPR014862">
    <property type="entry name" value="TrwC"/>
</dbReference>
<feature type="domain" description="TrwC relaxase" evidence="2">
    <location>
        <begin position="11"/>
        <end position="283"/>
    </location>
</feature>
<evidence type="ECO:0000256" key="1">
    <source>
        <dbReference type="SAM" id="MobiDB-lite"/>
    </source>
</evidence>